<dbReference type="Proteomes" id="UP000504637">
    <property type="component" value="Unplaced"/>
</dbReference>
<accession>A0A6J3LUW0</accession>
<reference evidence="4" key="1">
    <citation type="submission" date="2020-01" db="EMBL/GenBank/DDBJ databases">
        <authorList>
            <consortium name="DOE Joint Genome Institute"/>
            <person name="Haridas S."/>
            <person name="Albert R."/>
            <person name="Binder M."/>
            <person name="Bloem J."/>
            <person name="Labutti K."/>
            <person name="Salamov A."/>
            <person name="Andreopoulos B."/>
            <person name="Baker S.E."/>
            <person name="Barry K."/>
            <person name="Bills G."/>
            <person name="Bluhm B.H."/>
            <person name="Cannon C."/>
            <person name="Castanera R."/>
            <person name="Culley D.E."/>
            <person name="Daum C."/>
            <person name="Ezra D."/>
            <person name="Gonzalez J.B."/>
            <person name="Henrissat B."/>
            <person name="Kuo A."/>
            <person name="Liang C."/>
            <person name="Lipzen A."/>
            <person name="Lutzoni F."/>
            <person name="Magnuson J."/>
            <person name="Mondo S."/>
            <person name="Nolan M."/>
            <person name="Ohm R."/>
            <person name="Pangilinan J."/>
            <person name="Park H.-J."/>
            <person name="Ramirez L."/>
            <person name="Alfaro M."/>
            <person name="Sun H."/>
            <person name="Tritt A."/>
            <person name="Yoshinaga Y."/>
            <person name="Zwiers L.-H."/>
            <person name="Turgeon B.G."/>
            <person name="Goodwin S.B."/>
            <person name="Spatafora J.W."/>
            <person name="Crous P.W."/>
            <person name="Grigoriev I.V."/>
        </authorList>
    </citation>
    <scope>NUCLEOTIDE SEQUENCE</scope>
    <source>
        <strain evidence="4">CBS 342.82</strain>
    </source>
</reference>
<reference evidence="4" key="3">
    <citation type="submission" date="2025-08" db="UniProtKB">
        <authorList>
            <consortium name="RefSeq"/>
        </authorList>
    </citation>
    <scope>IDENTIFICATION</scope>
    <source>
        <strain evidence="4">CBS 342.82</strain>
    </source>
</reference>
<feature type="region of interest" description="Disordered" evidence="2">
    <location>
        <begin position="111"/>
        <end position="138"/>
    </location>
</feature>
<evidence type="ECO:0008006" key="5">
    <source>
        <dbReference type="Google" id="ProtNLM"/>
    </source>
</evidence>
<dbReference type="SUPFAM" id="SSF52540">
    <property type="entry name" value="P-loop containing nucleoside triphosphate hydrolases"/>
    <property type="match status" value="1"/>
</dbReference>
<protein>
    <recommendedName>
        <fullName evidence="5">Sulfotransferase family protein</fullName>
    </recommendedName>
</protein>
<dbReference type="InterPro" id="IPR027417">
    <property type="entry name" value="P-loop_NTPase"/>
</dbReference>
<dbReference type="GeneID" id="54365876"/>
<gene>
    <name evidence="4" type="ORF">K489DRAFT_413703</name>
</gene>
<dbReference type="OrthoDB" id="3650366at2759"/>
<feature type="coiled-coil region" evidence="1">
    <location>
        <begin position="63"/>
        <end position="90"/>
    </location>
</feature>
<reference evidence="4" key="2">
    <citation type="submission" date="2020-04" db="EMBL/GenBank/DDBJ databases">
        <authorList>
            <consortium name="NCBI Genome Project"/>
        </authorList>
    </citation>
    <scope>NUCLEOTIDE SEQUENCE</scope>
    <source>
        <strain evidence="4">CBS 342.82</strain>
    </source>
</reference>
<dbReference type="Gene3D" id="3.40.50.300">
    <property type="entry name" value="P-loop containing nucleotide triphosphate hydrolases"/>
    <property type="match status" value="1"/>
</dbReference>
<proteinExistence type="predicted"/>
<organism evidence="4">
    <name type="scientific">Dissoconium aciculare CBS 342.82</name>
    <dbReference type="NCBI Taxonomy" id="1314786"/>
    <lineage>
        <taxon>Eukaryota</taxon>
        <taxon>Fungi</taxon>
        <taxon>Dikarya</taxon>
        <taxon>Ascomycota</taxon>
        <taxon>Pezizomycotina</taxon>
        <taxon>Dothideomycetes</taxon>
        <taxon>Dothideomycetidae</taxon>
        <taxon>Mycosphaerellales</taxon>
        <taxon>Dissoconiaceae</taxon>
        <taxon>Dissoconium</taxon>
    </lineage>
</organism>
<sequence>MAGWGQKRAFLFSHPRTASNLLTRILSDQPDWQVADYLFFDAFQYTRDAFSGRRLEDVPRVSREEHAELISNAQEQLKAALQVANEQRKHILLKDHAHLITSVDILYGDGKPTRHDSPFTDSDDDDRSSREPFPENPTVLSNEQMLSWQPIILIRNPILVFESWLRAEGAPFPDLESRYAEIYTTMRFQRYILDWYKTQAAGCILKPIVLDADDVIERTDALEKLCELLGMDPARLMFEWKPTPTPKKFAGNERFKRFLRTIQESVGIDRARTSAGVTLESRQVQWRDTFGSERAEVLASRVREAWPDYEYLRAVRTR</sequence>
<dbReference type="RefSeq" id="XP_033455443.1">
    <property type="nucleotide sequence ID" value="XM_033608077.1"/>
</dbReference>
<evidence type="ECO:0000256" key="2">
    <source>
        <dbReference type="SAM" id="MobiDB-lite"/>
    </source>
</evidence>
<evidence type="ECO:0000313" key="3">
    <source>
        <dbReference type="Proteomes" id="UP000504637"/>
    </source>
</evidence>
<dbReference type="PANTHER" id="PTHR48312">
    <property type="match status" value="1"/>
</dbReference>
<dbReference type="PANTHER" id="PTHR48312:SF1">
    <property type="entry name" value="SULFOTRANSFERASE"/>
    <property type="match status" value="1"/>
</dbReference>
<evidence type="ECO:0000256" key="1">
    <source>
        <dbReference type="SAM" id="Coils"/>
    </source>
</evidence>
<name>A0A6J3LUW0_9PEZI</name>
<dbReference type="AlphaFoldDB" id="A0A6J3LUW0"/>
<keyword evidence="1" id="KW-0175">Coiled coil</keyword>
<evidence type="ECO:0000313" key="4">
    <source>
        <dbReference type="RefSeq" id="XP_033455443.1"/>
    </source>
</evidence>
<keyword evidence="3" id="KW-1185">Reference proteome</keyword>